<feature type="compositionally biased region" description="Pro residues" evidence="1">
    <location>
        <begin position="1"/>
        <end position="18"/>
    </location>
</feature>
<feature type="non-terminal residue" evidence="2">
    <location>
        <position position="1"/>
    </location>
</feature>
<sequence>LPPNKMAPLPQLQPPRPKTPVAALRPNAGQTKTIRVSGLETRGGGKHRGWGHLHRNLSQRLFVCCPQYCASQTMARRSSIFRHTSQRPVDLRSRYLTSSRLDRYWKRNFHVTRPPTTFAEAPIPLPAGAHETNNSLQGIHGSLPDQHYLLVLLSIGGGLDKRGSRHHCNSTPGQNFRRSPTGPVRSRTSPEASHRPRWLLFGYTHRFKRPLSWDSAHSRELPVICATKQRLASSGAPPFTPVGFAAEQRDNPSRWVAYHTSSVLLRPYVDAAIVAY</sequence>
<proteinExistence type="predicted"/>
<reference evidence="2 3" key="1">
    <citation type="journal article" date="2015" name="BMC Genomics">
        <title>Insights from the genome of Ophiocordyceps polyrhachis-furcata to pathogenicity and host specificity in insect fungi.</title>
        <authorList>
            <person name="Wichadakul D."/>
            <person name="Kobmoo N."/>
            <person name="Ingsriswang S."/>
            <person name="Tangphatsornruang S."/>
            <person name="Chantasingh D."/>
            <person name="Luangsa-ard J.J."/>
            <person name="Eurwilaichitr L."/>
        </authorList>
    </citation>
    <scope>NUCLEOTIDE SEQUENCE [LARGE SCALE GENOMIC DNA]</scope>
    <source>
        <strain evidence="2 3">BCC 54312</strain>
    </source>
</reference>
<name>A0A367L5N3_9HYPO</name>
<accession>A0A367L5N3</accession>
<evidence type="ECO:0000313" key="3">
    <source>
        <dbReference type="Proteomes" id="UP000253664"/>
    </source>
</evidence>
<keyword evidence="3" id="KW-1185">Reference proteome</keyword>
<feature type="region of interest" description="Disordered" evidence="1">
    <location>
        <begin position="163"/>
        <end position="191"/>
    </location>
</feature>
<evidence type="ECO:0000256" key="1">
    <source>
        <dbReference type="SAM" id="MobiDB-lite"/>
    </source>
</evidence>
<organism evidence="2 3">
    <name type="scientific">Ophiocordyceps polyrhachis-furcata BCC 54312</name>
    <dbReference type="NCBI Taxonomy" id="1330021"/>
    <lineage>
        <taxon>Eukaryota</taxon>
        <taxon>Fungi</taxon>
        <taxon>Dikarya</taxon>
        <taxon>Ascomycota</taxon>
        <taxon>Pezizomycotina</taxon>
        <taxon>Sordariomycetes</taxon>
        <taxon>Hypocreomycetidae</taxon>
        <taxon>Hypocreales</taxon>
        <taxon>Ophiocordycipitaceae</taxon>
        <taxon>Ophiocordyceps</taxon>
    </lineage>
</organism>
<gene>
    <name evidence="2" type="ORF">L249_4075</name>
</gene>
<dbReference type="EMBL" id="LKCN02000014">
    <property type="protein sequence ID" value="RCI09740.1"/>
    <property type="molecule type" value="Genomic_DNA"/>
</dbReference>
<evidence type="ECO:0000313" key="2">
    <source>
        <dbReference type="EMBL" id="RCI09740.1"/>
    </source>
</evidence>
<feature type="compositionally biased region" description="Polar residues" evidence="1">
    <location>
        <begin position="169"/>
        <end position="178"/>
    </location>
</feature>
<dbReference type="AlphaFoldDB" id="A0A367L5N3"/>
<comment type="caution">
    <text evidence="2">The sequence shown here is derived from an EMBL/GenBank/DDBJ whole genome shotgun (WGS) entry which is preliminary data.</text>
</comment>
<feature type="region of interest" description="Disordered" evidence="1">
    <location>
        <begin position="1"/>
        <end position="20"/>
    </location>
</feature>
<dbReference type="Proteomes" id="UP000253664">
    <property type="component" value="Unassembled WGS sequence"/>
</dbReference>
<protein>
    <submittedName>
        <fullName evidence="2">Uncharacterized protein</fullName>
    </submittedName>
</protein>